<accession>A0A7S6WMT3</accession>
<reference evidence="1 2" key="1">
    <citation type="submission" date="2020-09" db="EMBL/GenBank/DDBJ databases">
        <title>Characterization of Treponema spp. from bovine digital dermatitis in Korea.</title>
        <authorList>
            <person name="Espiritu H.M."/>
            <person name="Cho Y.I."/>
            <person name="Mamuad L."/>
        </authorList>
    </citation>
    <scope>NUCLEOTIDE SEQUENCE [LARGE SCALE GENOMIC DNA]</scope>
    <source>
        <strain evidence="1 2">KS1</strain>
    </source>
</reference>
<proteinExistence type="predicted"/>
<name>A0A7S6WMT3_9SPIR</name>
<sequence length="49" mass="5384">MNKVRNGGFLKTGCFNGCRGVVWAVFCTCGVQNLTIKKLDDEFNSVLSI</sequence>
<evidence type="ECO:0000313" key="1">
    <source>
        <dbReference type="EMBL" id="QOW59981.1"/>
    </source>
</evidence>
<dbReference type="EMBL" id="CP061839">
    <property type="protein sequence ID" value="QOW59981.1"/>
    <property type="molecule type" value="Genomic_DNA"/>
</dbReference>
<protein>
    <submittedName>
        <fullName evidence="1">Uncharacterized protein</fullName>
    </submittedName>
</protein>
<dbReference type="GeneID" id="301091288"/>
<dbReference type="AlphaFoldDB" id="A0A7S6WMT3"/>
<dbReference type="Proteomes" id="UP000593915">
    <property type="component" value="Chromosome"/>
</dbReference>
<organism evidence="1 2">
    <name type="scientific">Treponema pedis</name>
    <dbReference type="NCBI Taxonomy" id="409322"/>
    <lineage>
        <taxon>Bacteria</taxon>
        <taxon>Pseudomonadati</taxon>
        <taxon>Spirochaetota</taxon>
        <taxon>Spirochaetia</taxon>
        <taxon>Spirochaetales</taxon>
        <taxon>Treponemataceae</taxon>
        <taxon>Treponema</taxon>
    </lineage>
</organism>
<gene>
    <name evidence="1" type="ORF">IFE08_08960</name>
</gene>
<evidence type="ECO:0000313" key="2">
    <source>
        <dbReference type="Proteomes" id="UP000593915"/>
    </source>
</evidence>
<dbReference type="RefSeq" id="WP_020965952.1">
    <property type="nucleotide sequence ID" value="NZ_CP045670.1"/>
</dbReference>